<accession>A0A0W0V6Y0</accession>
<evidence type="ECO:0000313" key="1">
    <source>
        <dbReference type="EMBL" id="KTD15879.1"/>
    </source>
</evidence>
<sequence>MNTDLKSGAFHHTINKQSLQTTAAEIKKQITGVKDTVWIFPNEGSSHAVFISFKTDAEAQSFANELVKVGISSVKNPGSPKTVQHKNQYAGIYLTQHQYQVLNTALKSGAFHQKISIPEASNIRDIQITNDNGQYQLVFDSNQLDDAERFLLDQFGEGGEGYFEGDLYNLANSKQQQTSFTMEYSNLTTLQAAVQRIGSDTLREKLEAMIDENFGSGSKFTL</sequence>
<protein>
    <submittedName>
        <fullName evidence="1">Uncharacterized protein</fullName>
    </submittedName>
</protein>
<dbReference type="STRING" id="454.Lisr_2266"/>
<evidence type="ECO:0000313" key="2">
    <source>
        <dbReference type="Proteomes" id="UP000054761"/>
    </source>
</evidence>
<proteinExistence type="predicted"/>
<dbReference type="EMBL" id="LNYH01000141">
    <property type="protein sequence ID" value="KTD15879.1"/>
    <property type="molecule type" value="Genomic_DNA"/>
</dbReference>
<keyword evidence="2" id="KW-1185">Reference proteome</keyword>
<dbReference type="PATRIC" id="fig|454.4.peg.2479"/>
<organism evidence="1 2">
    <name type="scientific">Legionella israelensis</name>
    <dbReference type="NCBI Taxonomy" id="454"/>
    <lineage>
        <taxon>Bacteria</taxon>
        <taxon>Pseudomonadati</taxon>
        <taxon>Pseudomonadota</taxon>
        <taxon>Gammaproteobacteria</taxon>
        <taxon>Legionellales</taxon>
        <taxon>Legionellaceae</taxon>
        <taxon>Legionella</taxon>
    </lineage>
</organism>
<name>A0A0W0V6Y0_9GAMM</name>
<dbReference type="Proteomes" id="UP000054761">
    <property type="component" value="Unassembled WGS sequence"/>
</dbReference>
<reference evidence="1 2" key="1">
    <citation type="submission" date="2015-11" db="EMBL/GenBank/DDBJ databases">
        <title>Genomic analysis of 38 Legionella species identifies large and diverse effector repertoires.</title>
        <authorList>
            <person name="Burstein D."/>
            <person name="Amaro F."/>
            <person name="Zusman T."/>
            <person name="Lifshitz Z."/>
            <person name="Cohen O."/>
            <person name="Gilbert J.A."/>
            <person name="Pupko T."/>
            <person name="Shuman H.A."/>
            <person name="Segal G."/>
        </authorList>
    </citation>
    <scope>NUCLEOTIDE SEQUENCE [LARGE SCALE GENOMIC DNA]</scope>
    <source>
        <strain evidence="1 2">Bercovier 4</strain>
    </source>
</reference>
<comment type="caution">
    <text evidence="1">The sequence shown here is derived from an EMBL/GenBank/DDBJ whole genome shotgun (WGS) entry which is preliminary data.</text>
</comment>
<gene>
    <name evidence="1" type="ORF">Lisr_2266</name>
</gene>
<dbReference type="AlphaFoldDB" id="A0A0W0V6Y0"/>